<dbReference type="RefSeq" id="WP_179755128.1">
    <property type="nucleotide sequence ID" value="NZ_JACCBU010000001.1"/>
</dbReference>
<feature type="transmembrane region" description="Helical" evidence="1">
    <location>
        <begin position="9"/>
        <end position="29"/>
    </location>
</feature>
<protein>
    <submittedName>
        <fullName evidence="2">Uncharacterized protein</fullName>
    </submittedName>
</protein>
<keyword evidence="1" id="KW-1133">Transmembrane helix</keyword>
<dbReference type="AlphaFoldDB" id="A0A7Y9IB27"/>
<evidence type="ECO:0000313" key="3">
    <source>
        <dbReference type="Proteomes" id="UP000569914"/>
    </source>
</evidence>
<organism evidence="2 3">
    <name type="scientific">Microlunatus parietis</name>
    <dbReference type="NCBI Taxonomy" id="682979"/>
    <lineage>
        <taxon>Bacteria</taxon>
        <taxon>Bacillati</taxon>
        <taxon>Actinomycetota</taxon>
        <taxon>Actinomycetes</taxon>
        <taxon>Propionibacteriales</taxon>
        <taxon>Propionibacteriaceae</taxon>
        <taxon>Microlunatus</taxon>
    </lineage>
</organism>
<gene>
    <name evidence="2" type="ORF">BKA15_004883</name>
</gene>
<evidence type="ECO:0000313" key="2">
    <source>
        <dbReference type="EMBL" id="NYE73554.1"/>
    </source>
</evidence>
<keyword evidence="1" id="KW-0812">Transmembrane</keyword>
<evidence type="ECO:0000256" key="1">
    <source>
        <dbReference type="SAM" id="Phobius"/>
    </source>
</evidence>
<sequence>MSRSRRRTLLLSGCGLLTLLLIIVLVIMLRPRNDDPALQQADAFVRAGARGEVRGACFSVVNSGGRLNGCMDDLRADAAFRKLSELPDGVRVRRVQVEGAVGVVTAAELDPTPSFDVRLVLVVDPDPSGGWRVRELNGRAIAHE</sequence>
<dbReference type="Proteomes" id="UP000569914">
    <property type="component" value="Unassembled WGS sequence"/>
</dbReference>
<accession>A0A7Y9IB27</accession>
<reference evidence="2 3" key="1">
    <citation type="submission" date="2020-07" db="EMBL/GenBank/DDBJ databases">
        <title>Sequencing the genomes of 1000 actinobacteria strains.</title>
        <authorList>
            <person name="Klenk H.-P."/>
        </authorList>
    </citation>
    <scope>NUCLEOTIDE SEQUENCE [LARGE SCALE GENOMIC DNA]</scope>
    <source>
        <strain evidence="2 3">DSM 22083</strain>
    </source>
</reference>
<keyword evidence="1" id="KW-0472">Membrane</keyword>
<dbReference type="EMBL" id="JACCBU010000001">
    <property type="protein sequence ID" value="NYE73554.1"/>
    <property type="molecule type" value="Genomic_DNA"/>
</dbReference>
<comment type="caution">
    <text evidence="2">The sequence shown here is derived from an EMBL/GenBank/DDBJ whole genome shotgun (WGS) entry which is preliminary data.</text>
</comment>
<keyword evidence="3" id="KW-1185">Reference proteome</keyword>
<name>A0A7Y9IB27_9ACTN</name>
<proteinExistence type="predicted"/>